<dbReference type="RefSeq" id="WP_071852568.1">
    <property type="nucleotide sequence ID" value="NZ_CP072599.1"/>
</dbReference>
<dbReference type="OrthoDB" id="21571at2"/>
<proteinExistence type="predicted"/>
<geneLocation type="plasmid" evidence="2">
    <name>pEM01</name>
</geneLocation>
<sequence>MTSKLTANVASLPDRENVVYEIFCGSNQVAEISNEPEVGLRIEIFNCPEKISWNFSFYEFNSLIEQAVKNIT</sequence>
<gene>
    <name evidence="1" type="ORF">EM595_p0230</name>
</gene>
<accession>A0A0U5L554</accession>
<dbReference type="KEGG" id="ege:EM595_p0230"/>
<evidence type="ECO:0000313" key="1">
    <source>
        <dbReference type="EMBL" id="CUU25930.1"/>
    </source>
</evidence>
<evidence type="ECO:0000313" key="2">
    <source>
        <dbReference type="Proteomes" id="UP000059419"/>
    </source>
</evidence>
<name>A0A0U5L554_9GAMM</name>
<dbReference type="AlphaFoldDB" id="A0A0U5L554"/>
<organism evidence="1 2">
    <name type="scientific">Duffyella gerundensis</name>
    <dbReference type="NCBI Taxonomy" id="1619313"/>
    <lineage>
        <taxon>Bacteria</taxon>
        <taxon>Pseudomonadati</taxon>
        <taxon>Pseudomonadota</taxon>
        <taxon>Gammaproteobacteria</taxon>
        <taxon>Enterobacterales</taxon>
        <taxon>Erwiniaceae</taxon>
        <taxon>Duffyella</taxon>
    </lineage>
</organism>
<keyword evidence="2" id="KW-1185">Reference proteome</keyword>
<dbReference type="Proteomes" id="UP000059419">
    <property type="component" value="Plasmid pEM01"/>
</dbReference>
<dbReference type="EMBL" id="LN907828">
    <property type="protein sequence ID" value="CUU25930.1"/>
    <property type="molecule type" value="Genomic_DNA"/>
</dbReference>
<reference evidence="2" key="1">
    <citation type="submission" date="2015-11" db="EMBL/GenBank/DDBJ databases">
        <authorList>
            <person name="Blom J."/>
        </authorList>
    </citation>
    <scope>NUCLEOTIDE SEQUENCE [LARGE SCALE GENOMIC DNA]</scope>
    <source>
        <plasmid evidence="2">pEM01</plasmid>
    </source>
</reference>
<protein>
    <submittedName>
        <fullName evidence="1">Uncharacterized protein</fullName>
    </submittedName>
</protein>
<dbReference type="PATRIC" id="fig|1619313.3.peg.3836"/>